<feature type="transmembrane region" description="Helical" evidence="5">
    <location>
        <begin position="165"/>
        <end position="183"/>
    </location>
</feature>
<evidence type="ECO:0000256" key="2">
    <source>
        <dbReference type="ARBA" id="ARBA00022692"/>
    </source>
</evidence>
<evidence type="ECO:0000256" key="3">
    <source>
        <dbReference type="ARBA" id="ARBA00022989"/>
    </source>
</evidence>
<sequence length="199" mass="20441">MRRAANFRPNTGGQRFPPAAHPVDREGVTMVYLALACRLLLLGVFLVALVSKMRAYREFERSLTGLVPGKAIRPAAALTTAAEAAAVVLLALPHTGSLGFALAGLLLAAFVAGIVLGLRRGTTAPCRCFGASETPLGWPHVIRNAVLLCAAALGLITGPAVPTEIGGIAVTAACAAIAGLAVVRLDDLVALFRPLNTAS</sequence>
<dbReference type="OrthoDB" id="3430313at2"/>
<feature type="transmembrane region" description="Helical" evidence="5">
    <location>
        <begin position="140"/>
        <end position="159"/>
    </location>
</feature>
<accession>A0A563ESP9</accession>
<evidence type="ECO:0000256" key="1">
    <source>
        <dbReference type="ARBA" id="ARBA00004141"/>
    </source>
</evidence>
<dbReference type="GO" id="GO:0016020">
    <property type="term" value="C:membrane"/>
    <property type="evidence" value="ECO:0007669"/>
    <property type="project" value="UniProtKB-SubCell"/>
</dbReference>
<proteinExistence type="predicted"/>
<reference evidence="7 8" key="1">
    <citation type="submission" date="2019-07" db="EMBL/GenBank/DDBJ databases">
        <title>Lentzea xizangensis sp. nov., isolated from Qinghai-Tibetan Plateau Soils.</title>
        <authorList>
            <person name="Huang J."/>
        </authorList>
    </citation>
    <scope>NUCLEOTIDE SEQUENCE [LARGE SCALE GENOMIC DNA]</scope>
    <source>
        <strain evidence="7 8">FXJ1.1311</strain>
    </source>
</reference>
<evidence type="ECO:0000256" key="5">
    <source>
        <dbReference type="SAM" id="Phobius"/>
    </source>
</evidence>
<dbReference type="GO" id="GO:0030416">
    <property type="term" value="P:methylamine metabolic process"/>
    <property type="evidence" value="ECO:0007669"/>
    <property type="project" value="InterPro"/>
</dbReference>
<dbReference type="InterPro" id="IPR009908">
    <property type="entry name" value="Methylamine_util_MauE"/>
</dbReference>
<dbReference type="Proteomes" id="UP000316639">
    <property type="component" value="Unassembled WGS sequence"/>
</dbReference>
<feature type="transmembrane region" description="Helical" evidence="5">
    <location>
        <begin position="71"/>
        <end position="92"/>
    </location>
</feature>
<comment type="subcellular location">
    <subcellularLocation>
        <location evidence="1">Membrane</location>
        <topology evidence="1">Multi-pass membrane protein</topology>
    </subcellularLocation>
</comment>
<keyword evidence="8" id="KW-1185">Reference proteome</keyword>
<keyword evidence="4 5" id="KW-0472">Membrane</keyword>
<evidence type="ECO:0000313" key="7">
    <source>
        <dbReference type="EMBL" id="TWP50699.1"/>
    </source>
</evidence>
<feature type="domain" description="Methylamine utilisation protein MauE" evidence="6">
    <location>
        <begin position="30"/>
        <end position="156"/>
    </location>
</feature>
<name>A0A563ESP9_9PSEU</name>
<evidence type="ECO:0000259" key="6">
    <source>
        <dbReference type="Pfam" id="PF07291"/>
    </source>
</evidence>
<dbReference type="AlphaFoldDB" id="A0A563ESP9"/>
<dbReference type="EMBL" id="VOBR01000011">
    <property type="protein sequence ID" value="TWP50699.1"/>
    <property type="molecule type" value="Genomic_DNA"/>
</dbReference>
<dbReference type="Pfam" id="PF07291">
    <property type="entry name" value="MauE"/>
    <property type="match status" value="1"/>
</dbReference>
<gene>
    <name evidence="7" type="ORF">FKR81_19005</name>
</gene>
<evidence type="ECO:0000313" key="8">
    <source>
        <dbReference type="Proteomes" id="UP000316639"/>
    </source>
</evidence>
<feature type="transmembrane region" description="Helical" evidence="5">
    <location>
        <begin position="30"/>
        <end position="50"/>
    </location>
</feature>
<feature type="transmembrane region" description="Helical" evidence="5">
    <location>
        <begin position="98"/>
        <end position="119"/>
    </location>
</feature>
<evidence type="ECO:0000256" key="4">
    <source>
        <dbReference type="ARBA" id="ARBA00023136"/>
    </source>
</evidence>
<keyword evidence="2 5" id="KW-0812">Transmembrane</keyword>
<organism evidence="7 8">
    <name type="scientific">Lentzea tibetensis</name>
    <dbReference type="NCBI Taxonomy" id="2591470"/>
    <lineage>
        <taxon>Bacteria</taxon>
        <taxon>Bacillati</taxon>
        <taxon>Actinomycetota</taxon>
        <taxon>Actinomycetes</taxon>
        <taxon>Pseudonocardiales</taxon>
        <taxon>Pseudonocardiaceae</taxon>
        <taxon>Lentzea</taxon>
    </lineage>
</organism>
<keyword evidence="3 5" id="KW-1133">Transmembrane helix</keyword>
<protein>
    <submittedName>
        <fullName evidence="7">Methylamine utilization protein MauE</fullName>
    </submittedName>
</protein>
<comment type="caution">
    <text evidence="7">The sequence shown here is derived from an EMBL/GenBank/DDBJ whole genome shotgun (WGS) entry which is preliminary data.</text>
</comment>